<feature type="domain" description="Transcriptional repressor PaaX-like C-terminal" evidence="2">
    <location>
        <begin position="179"/>
        <end position="271"/>
    </location>
</feature>
<evidence type="ECO:0000259" key="1">
    <source>
        <dbReference type="Pfam" id="PF07848"/>
    </source>
</evidence>
<dbReference type="PANTHER" id="PTHR30319">
    <property type="entry name" value="PHENYLACETIC ACID REGULATOR-RELATED TRANSCRIPTIONAL REPRESSOR"/>
    <property type="match status" value="1"/>
</dbReference>
<evidence type="ECO:0000259" key="2">
    <source>
        <dbReference type="Pfam" id="PF08223"/>
    </source>
</evidence>
<dbReference type="PIRSF" id="PIRSF020623">
    <property type="entry name" value="PaaX"/>
    <property type="match status" value="1"/>
</dbReference>
<comment type="caution">
    <text evidence="4">The sequence shown here is derived from an EMBL/GenBank/DDBJ whole genome shotgun (WGS) entry which is preliminary data.</text>
</comment>
<proteinExistence type="predicted"/>
<evidence type="ECO:0000259" key="3">
    <source>
        <dbReference type="Pfam" id="PF20803"/>
    </source>
</evidence>
<dbReference type="InterPro" id="IPR036390">
    <property type="entry name" value="WH_DNA-bd_sf"/>
</dbReference>
<dbReference type="SUPFAM" id="SSF46785">
    <property type="entry name" value="Winged helix' DNA-binding domain"/>
    <property type="match status" value="1"/>
</dbReference>
<name>A0ABW0U2K8_9BACI</name>
<keyword evidence="5" id="KW-1185">Reference proteome</keyword>
<gene>
    <name evidence="4" type="primary">paaX</name>
    <name evidence="4" type="ORF">ACFPTR_02205</name>
</gene>
<feature type="domain" description="Transcriptional repressor PaaX-like N-terminal" evidence="1">
    <location>
        <begin position="9"/>
        <end position="77"/>
    </location>
</feature>
<dbReference type="Gene3D" id="1.10.10.10">
    <property type="entry name" value="Winged helix-like DNA-binding domain superfamily/Winged helix DNA-binding domain"/>
    <property type="match status" value="1"/>
</dbReference>
<dbReference type="Gene3D" id="3.30.70.2650">
    <property type="match status" value="1"/>
</dbReference>
<dbReference type="RefSeq" id="WP_270895234.1">
    <property type="nucleotide sequence ID" value="NZ_JBHSPF010000012.1"/>
</dbReference>
<dbReference type="Gene3D" id="1.20.58.1460">
    <property type="match status" value="1"/>
</dbReference>
<evidence type="ECO:0000313" key="5">
    <source>
        <dbReference type="Proteomes" id="UP001596143"/>
    </source>
</evidence>
<sequence>MEKQTSLNTRSMIFTLFGDYIRYYGNVIWIGSLIRLLKEFGHNEQSVRAAISRMSKQGWVVSEKRGNKSYYSLTTQGQKRMDEAAKRIYKLKSPTWDGKWRILVYTIPEEKRHIRDELRRELVWSGFGLLSNSCWITPNPLEEQLENLIEKYDIEEYVNYFVANHLGANSSQELVEKCWDLDEINEMYSEFIQKYSQKYIIDKNQIEKGDMSDGACFVERTLLVHQYRKFLFVDPGLPESLLPDNWLGDSAASLFADYYRTLAEPANRFFESVFEQGDIDFQKDRDYNFLNHPLISTKVNPEVKQ</sequence>
<dbReference type="NCBIfam" id="TIGR02277">
    <property type="entry name" value="PaaX_trns_reg"/>
    <property type="match status" value="1"/>
</dbReference>
<dbReference type="InterPro" id="IPR048846">
    <property type="entry name" value="PaaX-like_central"/>
</dbReference>
<feature type="domain" description="Transcriptional repressor PaaX-like central Cas2-like" evidence="3">
    <location>
        <begin position="94"/>
        <end position="175"/>
    </location>
</feature>
<evidence type="ECO:0000313" key="4">
    <source>
        <dbReference type="EMBL" id="MFC5627712.1"/>
    </source>
</evidence>
<dbReference type="InterPro" id="IPR011965">
    <property type="entry name" value="PaaX_trns_reg"/>
</dbReference>
<dbReference type="Pfam" id="PF08223">
    <property type="entry name" value="PaaX_C"/>
    <property type="match status" value="1"/>
</dbReference>
<reference evidence="5" key="1">
    <citation type="journal article" date="2019" name="Int. J. Syst. Evol. Microbiol.">
        <title>The Global Catalogue of Microorganisms (GCM) 10K type strain sequencing project: providing services to taxonomists for standard genome sequencing and annotation.</title>
        <authorList>
            <consortium name="The Broad Institute Genomics Platform"/>
            <consortium name="The Broad Institute Genome Sequencing Center for Infectious Disease"/>
            <person name="Wu L."/>
            <person name="Ma J."/>
        </authorList>
    </citation>
    <scope>NUCLEOTIDE SEQUENCE [LARGE SCALE GENOMIC DNA]</scope>
    <source>
        <strain evidence="5">CGMCC 1.15790</strain>
    </source>
</reference>
<protein>
    <submittedName>
        <fullName evidence="4">Phenylacetic acid degradation operon negative regulatory protein PaaX</fullName>
    </submittedName>
</protein>
<dbReference type="InterPro" id="IPR036388">
    <property type="entry name" value="WH-like_DNA-bd_sf"/>
</dbReference>
<dbReference type="EMBL" id="JBHSPF010000012">
    <property type="protein sequence ID" value="MFC5627712.1"/>
    <property type="molecule type" value="Genomic_DNA"/>
</dbReference>
<dbReference type="Pfam" id="PF20803">
    <property type="entry name" value="PaaX_M"/>
    <property type="match status" value="1"/>
</dbReference>
<organism evidence="4 5">
    <name type="scientific">Aliibacillus thermotolerans</name>
    <dbReference type="NCBI Taxonomy" id="1834418"/>
    <lineage>
        <taxon>Bacteria</taxon>
        <taxon>Bacillati</taxon>
        <taxon>Bacillota</taxon>
        <taxon>Bacilli</taxon>
        <taxon>Bacillales</taxon>
        <taxon>Bacillaceae</taxon>
        <taxon>Aliibacillus</taxon>
    </lineage>
</organism>
<dbReference type="Proteomes" id="UP001596143">
    <property type="component" value="Unassembled WGS sequence"/>
</dbReference>
<dbReference type="PANTHER" id="PTHR30319:SF1">
    <property type="entry name" value="TRANSCRIPTIONAL REPRESSOR PAAX"/>
    <property type="match status" value="1"/>
</dbReference>
<accession>A0ABW0U2K8</accession>
<dbReference type="Pfam" id="PF07848">
    <property type="entry name" value="PaaX"/>
    <property type="match status" value="1"/>
</dbReference>
<dbReference type="InterPro" id="IPR013225">
    <property type="entry name" value="PaaX_C"/>
</dbReference>
<dbReference type="InterPro" id="IPR012906">
    <property type="entry name" value="PaaX-like_N"/>
</dbReference>